<reference evidence="3 4" key="2">
    <citation type="submission" date="2024-07" db="EMBL/GenBank/DDBJ databases">
        <authorList>
            <person name="Akdeniz Z."/>
        </authorList>
    </citation>
    <scope>NUCLEOTIDE SEQUENCE [LARGE SCALE GENOMIC DNA]</scope>
</reference>
<evidence type="ECO:0000313" key="4">
    <source>
        <dbReference type="Proteomes" id="UP001642409"/>
    </source>
</evidence>
<dbReference type="EMBL" id="CAXDID020000097">
    <property type="protein sequence ID" value="CAL6024955.1"/>
    <property type="molecule type" value="Genomic_DNA"/>
</dbReference>
<protein>
    <submittedName>
        <fullName evidence="2">Uncharacterized protein</fullName>
    </submittedName>
</protein>
<accession>A0AA86QZH2</accession>
<proteinExistence type="predicted"/>
<name>A0AA86QZH2_9EUKA</name>
<dbReference type="AlphaFoldDB" id="A0AA86QZH2"/>
<feature type="coiled-coil region" evidence="1">
    <location>
        <begin position="100"/>
        <end position="127"/>
    </location>
</feature>
<evidence type="ECO:0000313" key="2">
    <source>
        <dbReference type="EMBL" id="CAI9966893.1"/>
    </source>
</evidence>
<keyword evidence="1" id="KW-0175">Coiled coil</keyword>
<keyword evidence="4" id="KW-1185">Reference proteome</keyword>
<dbReference type="EMBL" id="CATOUU010001010">
    <property type="protein sequence ID" value="CAI9966893.1"/>
    <property type="molecule type" value="Genomic_DNA"/>
</dbReference>
<evidence type="ECO:0000313" key="3">
    <source>
        <dbReference type="EMBL" id="CAL6024955.1"/>
    </source>
</evidence>
<dbReference type="Proteomes" id="UP001642409">
    <property type="component" value="Unassembled WGS sequence"/>
</dbReference>
<reference evidence="2" key="1">
    <citation type="submission" date="2023-06" db="EMBL/GenBank/DDBJ databases">
        <authorList>
            <person name="Kurt Z."/>
        </authorList>
    </citation>
    <scope>NUCLEOTIDE SEQUENCE</scope>
</reference>
<evidence type="ECO:0000256" key="1">
    <source>
        <dbReference type="SAM" id="Coils"/>
    </source>
</evidence>
<organism evidence="2">
    <name type="scientific">Hexamita inflata</name>
    <dbReference type="NCBI Taxonomy" id="28002"/>
    <lineage>
        <taxon>Eukaryota</taxon>
        <taxon>Metamonada</taxon>
        <taxon>Diplomonadida</taxon>
        <taxon>Hexamitidae</taxon>
        <taxon>Hexamitinae</taxon>
        <taxon>Hexamita</taxon>
    </lineage>
</organism>
<comment type="caution">
    <text evidence="2">The sequence shown here is derived from an EMBL/GenBank/DDBJ whole genome shotgun (WGS) entry which is preliminary data.</text>
</comment>
<sequence length="495" mass="53443">MINQSYINLLQVSQQPQLSCLDICIINQPVYGLCQSNLINGQISDNYTYICIYPFVFDGIQCECANGFVYINSTCADITQLILNTQKELNQSIQKFDTITQELQSSLHTQQNNIEQMNNSLNAQQSQISANLNSLLAVNTSFNTFSAAATLNNTNQNTAIASLNTSVLSQQSQITSMNTSLLQNISTLKVDLTSVNTSLLSQIASNDADITSVNNSLTQLKTAAVTNNTAIIAAIAVLNTTTVGQQSQISANLNSLLAVNTSFNTFSAAATLNNTNQNTAIASLNTSVLSQQSQITSMNTSLLQNISTLKVDLTNQQSQIQILQTIKQQVLPIGTILMFDAAGWVDDSTMNGWYACTAVNHNSNSNIPNLESQFIRGISPSARQSSVLQSGTGSVQINLSNLPPHTHNMNHSHNVIINGQDPGIPGDILHNSVLIQNNQSRLESYSVGNDANNSFTTPPNVVQTGDCGDEGANSIPIDLDSNIKQYALIFIKRVI</sequence>
<gene>
    <name evidence="3" type="ORF">HINF_LOCUS29865</name>
    <name evidence="2" type="ORF">HINF_LOCUS54538</name>
</gene>